<evidence type="ECO:0000256" key="1">
    <source>
        <dbReference type="ARBA" id="ARBA00022737"/>
    </source>
</evidence>
<dbReference type="PANTHER" id="PTHR47932:SF44">
    <property type="entry name" value="MIOREX COMPLEX COMPONENT 1"/>
    <property type="match status" value="1"/>
</dbReference>
<feature type="compositionally biased region" description="Low complexity" evidence="3">
    <location>
        <begin position="68"/>
        <end position="83"/>
    </location>
</feature>
<accession>A0A1R0H8Q6</accession>
<feature type="region of interest" description="Disordered" evidence="3">
    <location>
        <begin position="66"/>
        <end position="89"/>
    </location>
</feature>
<feature type="repeat" description="PPR" evidence="2">
    <location>
        <begin position="980"/>
        <end position="1014"/>
    </location>
</feature>
<organism evidence="4 5">
    <name type="scientific">Smittium mucronatum</name>
    <dbReference type="NCBI Taxonomy" id="133383"/>
    <lineage>
        <taxon>Eukaryota</taxon>
        <taxon>Fungi</taxon>
        <taxon>Fungi incertae sedis</taxon>
        <taxon>Zoopagomycota</taxon>
        <taxon>Kickxellomycotina</taxon>
        <taxon>Harpellomycetes</taxon>
        <taxon>Harpellales</taxon>
        <taxon>Legeriomycetaceae</taxon>
        <taxon>Smittium</taxon>
    </lineage>
</organism>
<dbReference type="EMBL" id="LSSL01000092">
    <property type="protein sequence ID" value="OLY85503.1"/>
    <property type="molecule type" value="Genomic_DNA"/>
</dbReference>
<protein>
    <recommendedName>
        <fullName evidence="6">Pentatricopeptide repeat-containing protein</fullName>
    </recommendedName>
</protein>
<dbReference type="Proteomes" id="UP000187455">
    <property type="component" value="Unassembled WGS sequence"/>
</dbReference>
<name>A0A1R0H8Q6_9FUNG</name>
<dbReference type="Gene3D" id="1.25.40.10">
    <property type="entry name" value="Tetratricopeptide repeat domain"/>
    <property type="match status" value="1"/>
</dbReference>
<evidence type="ECO:0000256" key="2">
    <source>
        <dbReference type="PROSITE-ProRule" id="PRU00708"/>
    </source>
</evidence>
<sequence>MFRLYIKSPNRIHQKCLASPSTAGLLNTRHQFIYSHQLLRNIQNFPKVQRQNLSLKNLIWRISGREGSNNPDSSSSSHNQLSNVTDSKSPGIPLSLNIDDLNQTKPKKSFLWRFKGKRNGKDYVGLRVAIDAKHAEKTWLSFYFEPLDSVIRASIDSDYKDVWNKYYNASQSSLDSRDVPVMLKGYKNIEKVFFEILDTFAKEIESEISRNLAEKNINNILQREIPVFNEYWGYRINFVFNELLSVRTFCKNIGLDLSSLPKNDTTSPLLARNHFQTILQVLFSSIIKSRDNNSSFNLDELLNISRQKNLLDASDSNSNNISTQSISHNISSLESIQNTSSTLPRAYFNVLYLYGSHFDLNASHLNNLLTACLIFNDLQLTFETLNHFLKLKLDFNSLINNNSTSDSSLKDRKSTSEDDLSSKSFSLLTENLKKATLQNPFISLKVKPTPLTFVLISKISTQLFVSDPKNTGLGLKSLEILRSSYILYRNMCKFDDSFYKDSSTVFSSLDNVLVINPESYGPLGIVPEMEILIGLFTIHSNLGQVPEALNFYESFKVFLSNNYQSISESSQESRASTQEFDVPSTTAHYFNMALKSVCNSDMDWLSKIIFTDLKQYNLTPNSETFSLYFSYLAKLSYSERLQGLREFLIFIDTTYDLHSKKSHQIVIDIISSLSEIQYFSSIDNSRTSLDFNTHSENLLDDKDLGSIEMVVINFYLKFVSHDSFSHQNLKVAINGLVQFICVSDDLKYLNKFHNIILENQRMKSALTIKDSVLIMNAYSRLGKPETSISIFQSILASPDVSNNNKRLKFGLYTAAMLAYFKASQYIQVIEIWNDLSKDSEDLKESLESDEDDMENSSDLSSDFDLKDFHQTTFDILTASYVELNKLKEPLRLLEKMRAAKIQATSFIYATLLKGFGKAKNREGISLVCALANMDRNLAQDSQLVDSIMFPGRPIENYSAMQICKNDEQDLTTIASTNLLGSNYYCELIGAYANCGNFRDSLQTWELMKMYKIKPTSESVSVLIDICGFTERSTFSEERTLQPINSKLDLEFSSRNLVSYIPDMADPNSGKMLNLHLLGTLVDELVTDGGITLTPSHLKSIFEVLVRARLYDEAVEFLEENPLYSSELKISSGEYLEDSIHKFAENLLNLVGEPANNLIEKVKV</sequence>
<keyword evidence="5" id="KW-1185">Reference proteome</keyword>
<dbReference type="InterPro" id="IPR002885">
    <property type="entry name" value="PPR_rpt"/>
</dbReference>
<gene>
    <name evidence="4" type="ORF">AYI68_g305</name>
</gene>
<evidence type="ECO:0000313" key="5">
    <source>
        <dbReference type="Proteomes" id="UP000187455"/>
    </source>
</evidence>
<proteinExistence type="predicted"/>
<comment type="caution">
    <text evidence="4">The sequence shown here is derived from an EMBL/GenBank/DDBJ whole genome shotgun (WGS) entry which is preliminary data.</text>
</comment>
<dbReference type="PROSITE" id="PS51375">
    <property type="entry name" value="PPR"/>
    <property type="match status" value="1"/>
</dbReference>
<dbReference type="PANTHER" id="PTHR47932">
    <property type="entry name" value="ATPASE EXPRESSION PROTEIN 3"/>
    <property type="match status" value="1"/>
</dbReference>
<evidence type="ECO:0008006" key="6">
    <source>
        <dbReference type="Google" id="ProtNLM"/>
    </source>
</evidence>
<reference evidence="4 5" key="1">
    <citation type="journal article" date="2016" name="Mol. Biol. Evol.">
        <title>Genome-Wide Survey of Gut Fungi (Harpellales) Reveals the First Horizontally Transferred Ubiquitin Gene from a Mosquito Host.</title>
        <authorList>
            <person name="Wang Y."/>
            <person name="White M.M."/>
            <person name="Kvist S."/>
            <person name="Moncalvo J.M."/>
        </authorList>
    </citation>
    <scope>NUCLEOTIDE SEQUENCE [LARGE SCALE GENOMIC DNA]</scope>
    <source>
        <strain evidence="4 5">ALG-7-W6</strain>
    </source>
</reference>
<dbReference type="OrthoDB" id="185373at2759"/>
<dbReference type="Pfam" id="PF13812">
    <property type="entry name" value="PPR_3"/>
    <property type="match status" value="1"/>
</dbReference>
<dbReference type="InterPro" id="IPR011990">
    <property type="entry name" value="TPR-like_helical_dom_sf"/>
</dbReference>
<evidence type="ECO:0000256" key="3">
    <source>
        <dbReference type="SAM" id="MobiDB-lite"/>
    </source>
</evidence>
<evidence type="ECO:0000313" key="4">
    <source>
        <dbReference type="EMBL" id="OLY85503.1"/>
    </source>
</evidence>
<dbReference type="AlphaFoldDB" id="A0A1R0H8Q6"/>
<dbReference type="NCBIfam" id="TIGR00756">
    <property type="entry name" value="PPR"/>
    <property type="match status" value="1"/>
</dbReference>
<keyword evidence="1" id="KW-0677">Repeat</keyword>